<keyword evidence="4 7" id="KW-0067">ATP-binding</keyword>
<dbReference type="InterPro" id="IPR017871">
    <property type="entry name" value="ABC_transporter-like_CS"/>
</dbReference>
<evidence type="ECO:0000313" key="8">
    <source>
        <dbReference type="Proteomes" id="UP000195573"/>
    </source>
</evidence>
<dbReference type="EMBL" id="CP020880">
    <property type="protein sequence ID" value="ART77841.1"/>
    <property type="molecule type" value="Genomic_DNA"/>
</dbReference>
<reference evidence="7 9" key="2">
    <citation type="submission" date="2019-08" db="EMBL/GenBank/DDBJ databases">
        <title>Bacillus genomes from the desert of Cuatro Cienegas, Coahuila.</title>
        <authorList>
            <person name="Olmedo-Alvarez G."/>
        </authorList>
    </citation>
    <scope>NUCLEOTIDE SEQUENCE [LARGE SCALE GENOMIC DNA]</scope>
    <source>
        <strain evidence="7 9">CH88_3T</strain>
    </source>
</reference>
<evidence type="ECO:0000256" key="4">
    <source>
        <dbReference type="ARBA" id="ARBA00022840"/>
    </source>
</evidence>
<dbReference type="RefSeq" id="WP_088019376.1">
    <property type="nucleotide sequence ID" value="NZ_CP020880.1"/>
</dbReference>
<evidence type="ECO:0000313" key="6">
    <source>
        <dbReference type="EMBL" id="ART77841.1"/>
    </source>
</evidence>
<proteinExistence type="inferred from homology"/>
<dbReference type="PANTHER" id="PTHR43335">
    <property type="entry name" value="ABC TRANSPORTER, ATP-BINDING PROTEIN"/>
    <property type="match status" value="1"/>
</dbReference>
<dbReference type="PANTHER" id="PTHR43335:SF2">
    <property type="entry name" value="ABC TRANSPORTER, ATP-BINDING PROTEIN"/>
    <property type="match status" value="1"/>
</dbReference>
<dbReference type="SUPFAM" id="SSF52540">
    <property type="entry name" value="P-loop containing nucleoside triphosphate hydrolases"/>
    <property type="match status" value="1"/>
</dbReference>
<dbReference type="EMBL" id="VTEU01000002">
    <property type="protein sequence ID" value="TYS60215.1"/>
    <property type="molecule type" value="Genomic_DNA"/>
</dbReference>
<comment type="similarity">
    <text evidence="1">Belongs to the ABC transporter superfamily.</text>
</comment>
<dbReference type="GO" id="GO:0005524">
    <property type="term" value="F:ATP binding"/>
    <property type="evidence" value="ECO:0007669"/>
    <property type="project" value="UniProtKB-KW"/>
</dbReference>
<evidence type="ECO:0000256" key="2">
    <source>
        <dbReference type="ARBA" id="ARBA00022448"/>
    </source>
</evidence>
<evidence type="ECO:0000256" key="1">
    <source>
        <dbReference type="ARBA" id="ARBA00005417"/>
    </source>
</evidence>
<keyword evidence="2" id="KW-0813">Transport</keyword>
<dbReference type="KEGG" id="bhk:B4U37_18185"/>
<dbReference type="AlphaFoldDB" id="A0A1Y0CR57"/>
<dbReference type="PROSITE" id="PS50893">
    <property type="entry name" value="ABC_TRANSPORTER_2"/>
    <property type="match status" value="1"/>
</dbReference>
<dbReference type="InterPro" id="IPR003593">
    <property type="entry name" value="AAA+_ATPase"/>
</dbReference>
<dbReference type="GeneID" id="96740335"/>
<reference evidence="6 8" key="1">
    <citation type="submission" date="2017-04" db="EMBL/GenBank/DDBJ databases">
        <title>Complete Genome Sequence of the Bacillus horikoshii 20a strain from Cuatro Cienegas, Coahuila, Mexico.</title>
        <authorList>
            <person name="Zarza E."/>
            <person name="Alcaraz L.D."/>
            <person name="Aguilar-Salinas B."/>
            <person name="Islas A."/>
            <person name="Olmedo-Alvarez G."/>
        </authorList>
    </citation>
    <scope>NUCLEOTIDE SEQUENCE [LARGE SCALE GENOMIC DNA]</scope>
    <source>
        <strain evidence="6 8">20a</strain>
    </source>
</reference>
<dbReference type="GO" id="GO:0016887">
    <property type="term" value="F:ATP hydrolysis activity"/>
    <property type="evidence" value="ECO:0007669"/>
    <property type="project" value="InterPro"/>
</dbReference>
<dbReference type="InterPro" id="IPR003439">
    <property type="entry name" value="ABC_transporter-like_ATP-bd"/>
</dbReference>
<evidence type="ECO:0000313" key="9">
    <source>
        <dbReference type="Proteomes" id="UP000323393"/>
    </source>
</evidence>
<evidence type="ECO:0000313" key="7">
    <source>
        <dbReference type="EMBL" id="TYS60215.1"/>
    </source>
</evidence>
<organism evidence="7 9">
    <name type="scientific">Sutcliffiella horikoshii</name>
    <dbReference type="NCBI Taxonomy" id="79883"/>
    <lineage>
        <taxon>Bacteria</taxon>
        <taxon>Bacillati</taxon>
        <taxon>Bacillota</taxon>
        <taxon>Bacilli</taxon>
        <taxon>Bacillales</taxon>
        <taxon>Bacillaceae</taxon>
        <taxon>Sutcliffiella</taxon>
    </lineage>
</organism>
<dbReference type="Gene3D" id="3.40.50.300">
    <property type="entry name" value="P-loop containing nucleotide triphosphate hydrolases"/>
    <property type="match status" value="1"/>
</dbReference>
<dbReference type="Pfam" id="PF00005">
    <property type="entry name" value="ABC_tran"/>
    <property type="match status" value="1"/>
</dbReference>
<dbReference type="SMART" id="SM00382">
    <property type="entry name" value="AAA"/>
    <property type="match status" value="1"/>
</dbReference>
<dbReference type="Proteomes" id="UP000195573">
    <property type="component" value="Chromosome"/>
</dbReference>
<keyword evidence="8" id="KW-1185">Reference proteome</keyword>
<dbReference type="Proteomes" id="UP000323393">
    <property type="component" value="Unassembled WGS sequence"/>
</dbReference>
<protein>
    <submittedName>
        <fullName evidence="7">ABC transporter ATP-binding protein</fullName>
    </submittedName>
</protein>
<dbReference type="InterPro" id="IPR027417">
    <property type="entry name" value="P-loop_NTPase"/>
</dbReference>
<gene>
    <name evidence="6" type="ORF">B4U37_18185</name>
    <name evidence="7" type="ORF">FZC74_08735</name>
</gene>
<feature type="domain" description="ABC transporter" evidence="5">
    <location>
        <begin position="2"/>
        <end position="231"/>
    </location>
</feature>
<accession>A0A1Y0CR57</accession>
<name>A0A1Y0CR57_9BACI</name>
<dbReference type="CDD" id="cd03264">
    <property type="entry name" value="ABC_drug_resistance_like"/>
    <property type="match status" value="1"/>
</dbReference>
<keyword evidence="3" id="KW-0547">Nucleotide-binding</keyword>
<sequence>MIEIRNLSKTYKQQKVLSSINMRISTGIFGLLGPNGAGKSTLMRIMATLMKPTGGDIHIDSLSILSHPEKVRRLIGYLPQHFHVYPQMSPKEILDFVGVMKGVTNKKERREQIEHWLHEVNLTSKANEKIKNFSHGMKQRVGIAQAFMGNPKLVILDEPTVGLDPEEKLRFRNLLSKEGLNKSILLSTHVVTDIESSCYEIAVLKKGELLLDATVEELKELACGKVWEGTVPSGYLDNMAEDTILCSEHRGNTVHARVLADEKPFTGATMLEPSLEDGYLALLGGPSS</sequence>
<dbReference type="PROSITE" id="PS00211">
    <property type="entry name" value="ABC_TRANSPORTER_1"/>
    <property type="match status" value="1"/>
</dbReference>
<evidence type="ECO:0000259" key="5">
    <source>
        <dbReference type="PROSITE" id="PS50893"/>
    </source>
</evidence>
<evidence type="ECO:0000256" key="3">
    <source>
        <dbReference type="ARBA" id="ARBA00022741"/>
    </source>
</evidence>